<accession>A0A8S3EDN9</accession>
<proteinExistence type="predicted"/>
<dbReference type="EMBL" id="CAJOBH010165086">
    <property type="protein sequence ID" value="CAF4892288.1"/>
    <property type="molecule type" value="Genomic_DNA"/>
</dbReference>
<dbReference type="AlphaFoldDB" id="A0A8S3EDN9"/>
<protein>
    <submittedName>
        <fullName evidence="2">Uncharacterized protein</fullName>
    </submittedName>
</protein>
<evidence type="ECO:0000313" key="2">
    <source>
        <dbReference type="EMBL" id="CAF5064863.1"/>
    </source>
</evidence>
<comment type="caution">
    <text evidence="2">The sequence shown here is derived from an EMBL/GenBank/DDBJ whole genome shotgun (WGS) entry which is preliminary data.</text>
</comment>
<feature type="non-terminal residue" evidence="2">
    <location>
        <position position="1"/>
    </location>
</feature>
<sequence>RGVLAREREVVEDRICGSISFADGGVGRRKGGGGAAAAAAAPRRINDIFDST</sequence>
<organism evidence="2 3">
    <name type="scientific">Rotaria magnacalcarata</name>
    <dbReference type="NCBI Taxonomy" id="392030"/>
    <lineage>
        <taxon>Eukaryota</taxon>
        <taxon>Metazoa</taxon>
        <taxon>Spiralia</taxon>
        <taxon>Gnathifera</taxon>
        <taxon>Rotifera</taxon>
        <taxon>Eurotatoria</taxon>
        <taxon>Bdelloidea</taxon>
        <taxon>Philodinida</taxon>
        <taxon>Philodinidae</taxon>
        <taxon>Rotaria</taxon>
    </lineage>
</organism>
<name>A0A8S3EDN9_9BILA</name>
<evidence type="ECO:0000313" key="1">
    <source>
        <dbReference type="EMBL" id="CAF4892288.1"/>
    </source>
</evidence>
<evidence type="ECO:0000313" key="3">
    <source>
        <dbReference type="Proteomes" id="UP000681720"/>
    </source>
</evidence>
<dbReference type="Proteomes" id="UP000681967">
    <property type="component" value="Unassembled WGS sequence"/>
</dbReference>
<reference evidence="2" key="1">
    <citation type="submission" date="2021-02" db="EMBL/GenBank/DDBJ databases">
        <authorList>
            <person name="Nowell W R."/>
        </authorList>
    </citation>
    <scope>NUCLEOTIDE SEQUENCE</scope>
</reference>
<dbReference type="EMBL" id="CAJOBJ010235690">
    <property type="protein sequence ID" value="CAF5064863.1"/>
    <property type="molecule type" value="Genomic_DNA"/>
</dbReference>
<gene>
    <name evidence="1" type="ORF">BYL167_LOCUS51808</name>
    <name evidence="2" type="ORF">GIL414_LOCUS60753</name>
</gene>
<dbReference type="Proteomes" id="UP000681720">
    <property type="component" value="Unassembled WGS sequence"/>
</dbReference>